<protein>
    <submittedName>
        <fullName evidence="1">Uncharacterized protein</fullName>
    </submittedName>
</protein>
<keyword evidence="2" id="KW-1185">Reference proteome</keyword>
<reference evidence="2" key="1">
    <citation type="journal article" date="2019" name="Int. J. Syst. Evol. Microbiol.">
        <title>The Global Catalogue of Microorganisms (GCM) 10K type strain sequencing project: providing services to taxonomists for standard genome sequencing and annotation.</title>
        <authorList>
            <consortium name="The Broad Institute Genomics Platform"/>
            <consortium name="The Broad Institute Genome Sequencing Center for Infectious Disease"/>
            <person name="Wu L."/>
            <person name="Ma J."/>
        </authorList>
    </citation>
    <scope>NUCLEOTIDE SEQUENCE [LARGE SCALE GENOMIC DNA]</scope>
    <source>
        <strain evidence="2">NBRC 108723</strain>
    </source>
</reference>
<proteinExistence type="predicted"/>
<accession>A0ABQ6F7C9</accession>
<name>A0ABQ6F7C9_9VIBR</name>
<gene>
    <name evidence="1" type="ORF">GCM10007938_42950</name>
</gene>
<organism evidence="1 2">
    <name type="scientific">Vibrio zhanjiangensis</name>
    <dbReference type="NCBI Taxonomy" id="1046128"/>
    <lineage>
        <taxon>Bacteria</taxon>
        <taxon>Pseudomonadati</taxon>
        <taxon>Pseudomonadota</taxon>
        <taxon>Gammaproteobacteria</taxon>
        <taxon>Vibrionales</taxon>
        <taxon>Vibrionaceae</taxon>
        <taxon>Vibrio</taxon>
    </lineage>
</organism>
<dbReference type="RefSeq" id="WP_284194339.1">
    <property type="nucleotide sequence ID" value="NZ_BSPW01000124.1"/>
</dbReference>
<evidence type="ECO:0000313" key="1">
    <source>
        <dbReference type="EMBL" id="GLT20510.1"/>
    </source>
</evidence>
<evidence type="ECO:0000313" key="2">
    <source>
        <dbReference type="Proteomes" id="UP001157138"/>
    </source>
</evidence>
<sequence length="163" mass="18493">MPCIIDSSHPNSKSKDSCWKSYCGKTVFFCNNPLRSPKEALESGKAICRACRKAAGLPAKEPVSKKPFEPYMLYRAAMGKIDALQVIGETEVNYRLESGELLRKKNKVEDIYWRRAGSEASDVFFSNDKQEAIAKARIQIQLRRDYLQSLIDEASSLEMQLYS</sequence>
<dbReference type="EMBL" id="BSPW01000124">
    <property type="protein sequence ID" value="GLT20510.1"/>
    <property type="molecule type" value="Genomic_DNA"/>
</dbReference>
<dbReference type="Proteomes" id="UP001157138">
    <property type="component" value="Unassembled WGS sequence"/>
</dbReference>
<comment type="caution">
    <text evidence="1">The sequence shown here is derived from an EMBL/GenBank/DDBJ whole genome shotgun (WGS) entry which is preliminary data.</text>
</comment>